<dbReference type="GO" id="GO:0004854">
    <property type="term" value="F:xanthine dehydrogenase activity"/>
    <property type="evidence" value="ECO:0007669"/>
    <property type="project" value="UniProtKB-EC"/>
</dbReference>
<dbReference type="EC" id="1.17.1.4" evidence="3"/>
<protein>
    <submittedName>
        <fullName evidence="3">Putative xanthine dehydrogenase subunit A</fullName>
        <ecNumber evidence="3">1.17.1.4</ecNumber>
    </submittedName>
</protein>
<dbReference type="Pfam" id="PF02625">
    <property type="entry name" value="XdhC_CoxI"/>
    <property type="match status" value="1"/>
</dbReference>
<dbReference type="NCBIfam" id="TIGR02964">
    <property type="entry name" value="xanthine_xdhC"/>
    <property type="match status" value="1"/>
</dbReference>
<dbReference type="OrthoDB" id="61481at2"/>
<dbReference type="Gene3D" id="3.40.50.720">
    <property type="entry name" value="NAD(P)-binding Rossmann-like Domain"/>
    <property type="match status" value="1"/>
</dbReference>
<dbReference type="InterPro" id="IPR027051">
    <property type="entry name" value="XdhC_Rossmann_dom"/>
</dbReference>
<dbReference type="InterPro" id="IPR014308">
    <property type="entry name" value="Xanthine_DH_XdhC"/>
</dbReference>
<dbReference type="EMBL" id="LT960614">
    <property type="protein sequence ID" value="SON56482.1"/>
    <property type="molecule type" value="Genomic_DNA"/>
</dbReference>
<dbReference type="Pfam" id="PF13478">
    <property type="entry name" value="XdhC_C"/>
    <property type="match status" value="1"/>
</dbReference>
<dbReference type="KEGG" id="hdi:HDIA_2941"/>
<dbReference type="InterPro" id="IPR052698">
    <property type="entry name" value="MoCofactor_Util/Proc"/>
</dbReference>
<dbReference type="Proteomes" id="UP000223606">
    <property type="component" value="Chromosome 1"/>
</dbReference>
<organism evidence="3 4">
    <name type="scientific">Hartmannibacter diazotrophicus</name>
    <dbReference type="NCBI Taxonomy" id="1482074"/>
    <lineage>
        <taxon>Bacteria</taxon>
        <taxon>Pseudomonadati</taxon>
        <taxon>Pseudomonadota</taxon>
        <taxon>Alphaproteobacteria</taxon>
        <taxon>Hyphomicrobiales</taxon>
        <taxon>Pleomorphomonadaceae</taxon>
        <taxon>Hartmannibacter</taxon>
    </lineage>
</organism>
<sequence>MSTFARLLPLLDDHPAASLVTVIGTRGSTPREAGTRLVVAPDGSFSGTIGGGRFEYEALAEASAAAASGEDRFFLHRFALGPELGQCCGGAMTIAVEVFSKARRDEVKRLAEAEAGGMTTEADTTSAGGGLFRTILSSGQRRPSAVLRDNGRLVEDFGQPSRQVILFGAGHVGRALMLQMASLPMFRLTWVDGREGQFPPRVPASVTLVDAVDPDAIFADAEPGAFVLIMTHDHALDLAILDAALREGRAAYVGLIGSDTKRARFVSRLKAGGLDRETAESFVCPVGIDGITSKEPAAIAASVIADLLIRDEAMAKAAHGVGRLKAAG</sequence>
<dbReference type="RefSeq" id="WP_099556861.1">
    <property type="nucleotide sequence ID" value="NZ_LT960614.1"/>
</dbReference>
<dbReference type="InterPro" id="IPR003777">
    <property type="entry name" value="XdhC_CoxI"/>
</dbReference>
<evidence type="ECO:0000259" key="1">
    <source>
        <dbReference type="Pfam" id="PF02625"/>
    </source>
</evidence>
<feature type="domain" description="XdhC- CoxI" evidence="1">
    <location>
        <begin position="15"/>
        <end position="78"/>
    </location>
</feature>
<gene>
    <name evidence="3" type="primary">pucA_1</name>
    <name evidence="3" type="ORF">HDIA_2941</name>
</gene>
<name>A0A2C9D833_9HYPH</name>
<keyword evidence="3" id="KW-0560">Oxidoreductase</keyword>
<evidence type="ECO:0000259" key="2">
    <source>
        <dbReference type="Pfam" id="PF13478"/>
    </source>
</evidence>
<proteinExistence type="predicted"/>
<accession>A0A2C9D833</accession>
<dbReference type="AlphaFoldDB" id="A0A2C9D833"/>
<feature type="domain" description="XdhC Rossmann" evidence="2">
    <location>
        <begin position="164"/>
        <end position="307"/>
    </location>
</feature>
<dbReference type="PANTHER" id="PTHR30388:SF6">
    <property type="entry name" value="XANTHINE DEHYDROGENASE SUBUNIT A-RELATED"/>
    <property type="match status" value="1"/>
</dbReference>
<dbReference type="PANTHER" id="PTHR30388">
    <property type="entry name" value="ALDEHYDE OXIDOREDUCTASE MOLYBDENUM COFACTOR ASSEMBLY PROTEIN"/>
    <property type="match status" value="1"/>
</dbReference>
<evidence type="ECO:0000313" key="4">
    <source>
        <dbReference type="Proteomes" id="UP000223606"/>
    </source>
</evidence>
<keyword evidence="4" id="KW-1185">Reference proteome</keyword>
<reference evidence="4" key="1">
    <citation type="submission" date="2017-09" db="EMBL/GenBank/DDBJ databases">
        <title>Genome sequence of Nannocystis excedens DSM 71.</title>
        <authorList>
            <person name="Blom J."/>
        </authorList>
    </citation>
    <scope>NUCLEOTIDE SEQUENCE [LARGE SCALE GENOMIC DNA]</scope>
    <source>
        <strain evidence="4">type strain: E19</strain>
    </source>
</reference>
<evidence type="ECO:0000313" key="3">
    <source>
        <dbReference type="EMBL" id="SON56482.1"/>
    </source>
</evidence>